<organism evidence="6 7">
    <name type="scientific">Rotaria magnacalcarata</name>
    <dbReference type="NCBI Taxonomy" id="392030"/>
    <lineage>
        <taxon>Eukaryota</taxon>
        <taxon>Metazoa</taxon>
        <taxon>Spiralia</taxon>
        <taxon>Gnathifera</taxon>
        <taxon>Rotifera</taxon>
        <taxon>Eurotatoria</taxon>
        <taxon>Bdelloidea</taxon>
        <taxon>Philodinida</taxon>
        <taxon>Philodinidae</taxon>
        <taxon>Rotaria</taxon>
    </lineage>
</organism>
<dbReference type="GO" id="GO:0006890">
    <property type="term" value="P:retrograde vesicle-mediated transport, Golgi to endoplasmic reticulum"/>
    <property type="evidence" value="ECO:0007669"/>
    <property type="project" value="TreeGrafter"/>
</dbReference>
<evidence type="ECO:0000256" key="4">
    <source>
        <dbReference type="ARBA" id="ARBA00023136"/>
    </source>
</evidence>
<evidence type="ECO:0008006" key="8">
    <source>
        <dbReference type="Google" id="ProtNLM"/>
    </source>
</evidence>
<evidence type="ECO:0000256" key="1">
    <source>
        <dbReference type="ARBA" id="ARBA00004370"/>
    </source>
</evidence>
<evidence type="ECO:0000313" key="7">
    <source>
        <dbReference type="Proteomes" id="UP000681967"/>
    </source>
</evidence>
<dbReference type="PANTHER" id="PTHR24092:SF5">
    <property type="entry name" value="PHOSPHOLIPID-TRANSPORTING ATPASE"/>
    <property type="match status" value="1"/>
</dbReference>
<feature type="transmembrane region" description="Helical" evidence="5">
    <location>
        <begin position="50"/>
        <end position="70"/>
    </location>
</feature>
<keyword evidence="2 5" id="KW-0812">Transmembrane</keyword>
<dbReference type="EMBL" id="CAJOBH010249283">
    <property type="protein sequence ID" value="CAF5134177.1"/>
    <property type="molecule type" value="Genomic_DNA"/>
</dbReference>
<reference evidence="6" key="1">
    <citation type="submission" date="2021-02" db="EMBL/GenBank/DDBJ databases">
        <authorList>
            <person name="Nowell W R."/>
        </authorList>
    </citation>
    <scope>NUCLEOTIDE SEQUENCE</scope>
</reference>
<dbReference type="AlphaFoldDB" id="A0A8S3FPW6"/>
<comment type="caution">
    <text evidence="6">The sequence shown here is derived from an EMBL/GenBank/DDBJ whole genome shotgun (WGS) entry which is preliminary data.</text>
</comment>
<feature type="non-terminal residue" evidence="6">
    <location>
        <position position="207"/>
    </location>
</feature>
<dbReference type="GO" id="GO:0005524">
    <property type="term" value="F:ATP binding"/>
    <property type="evidence" value="ECO:0007669"/>
    <property type="project" value="InterPro"/>
</dbReference>
<dbReference type="GO" id="GO:0005886">
    <property type="term" value="C:plasma membrane"/>
    <property type="evidence" value="ECO:0007669"/>
    <property type="project" value="TreeGrafter"/>
</dbReference>
<dbReference type="InterPro" id="IPR023214">
    <property type="entry name" value="HAD_sf"/>
</dbReference>
<dbReference type="GO" id="GO:0006897">
    <property type="term" value="P:endocytosis"/>
    <property type="evidence" value="ECO:0007669"/>
    <property type="project" value="TreeGrafter"/>
</dbReference>
<dbReference type="PROSITE" id="PS00154">
    <property type="entry name" value="ATPASE_E1_E2"/>
    <property type="match status" value="1"/>
</dbReference>
<comment type="subcellular location">
    <subcellularLocation>
        <location evidence="1">Membrane</location>
    </subcellularLocation>
</comment>
<dbReference type="NCBIfam" id="TIGR01494">
    <property type="entry name" value="ATPase_P-type"/>
    <property type="match status" value="1"/>
</dbReference>
<dbReference type="Gene3D" id="3.40.50.1000">
    <property type="entry name" value="HAD superfamily/HAD-like"/>
    <property type="match status" value="1"/>
</dbReference>
<proteinExistence type="predicted"/>
<dbReference type="PANTHER" id="PTHR24092">
    <property type="entry name" value="PROBABLE PHOSPHOLIPID-TRANSPORTING ATPASE"/>
    <property type="match status" value="1"/>
</dbReference>
<evidence type="ECO:0000313" key="6">
    <source>
        <dbReference type="EMBL" id="CAF5134177.1"/>
    </source>
</evidence>
<dbReference type="Gene3D" id="1.20.1110.10">
    <property type="entry name" value="Calcium-transporting ATPase, transmembrane domain"/>
    <property type="match status" value="1"/>
</dbReference>
<feature type="transmembrane region" description="Helical" evidence="5">
    <location>
        <begin position="91"/>
        <end position="115"/>
    </location>
</feature>
<protein>
    <recommendedName>
        <fullName evidence="8">P-type phospholipid transporter</fullName>
    </recommendedName>
</protein>
<sequence length="207" mass="23151">MTHSLEDISVLISEASATAKIHAEPPSLSIHEFNGVISWKQDEPLTVESVLWSGTVVATGEAVCCVVYTGSDTRMVMNTSKPRSKAGLLDIEINTLTKLLFAALVLLSMVMLILKGFRGPWYRYLVRFFLLFSYMIPISLRVNLDMGKTVYAWFIQRDKNIPGTVVRTSTIPEELGRIGYLLSDKTGTLTQNLMIFKRIHLGTVSYT</sequence>
<accession>A0A8S3FPW6</accession>
<evidence type="ECO:0000256" key="5">
    <source>
        <dbReference type="SAM" id="Phobius"/>
    </source>
</evidence>
<evidence type="ECO:0000256" key="3">
    <source>
        <dbReference type="ARBA" id="ARBA00022989"/>
    </source>
</evidence>
<feature type="transmembrane region" description="Helical" evidence="5">
    <location>
        <begin position="121"/>
        <end position="140"/>
    </location>
</feature>
<dbReference type="Gene3D" id="2.70.150.10">
    <property type="entry name" value="Calcium-transporting ATPase, cytoplasmic transduction domain A"/>
    <property type="match status" value="1"/>
</dbReference>
<dbReference type="InterPro" id="IPR023298">
    <property type="entry name" value="ATPase_P-typ_TM_dom_sf"/>
</dbReference>
<name>A0A8S3FPW6_9BILA</name>
<dbReference type="GO" id="GO:0140326">
    <property type="term" value="F:ATPase-coupled intramembrane lipid transporter activity"/>
    <property type="evidence" value="ECO:0007669"/>
    <property type="project" value="TreeGrafter"/>
</dbReference>
<dbReference type="InterPro" id="IPR018303">
    <property type="entry name" value="ATPase_P-typ_P_site"/>
</dbReference>
<dbReference type="GO" id="GO:0045332">
    <property type="term" value="P:phospholipid translocation"/>
    <property type="evidence" value="ECO:0007669"/>
    <property type="project" value="TreeGrafter"/>
</dbReference>
<dbReference type="GO" id="GO:0005768">
    <property type="term" value="C:endosome"/>
    <property type="evidence" value="ECO:0007669"/>
    <property type="project" value="TreeGrafter"/>
</dbReference>
<evidence type="ECO:0000256" key="2">
    <source>
        <dbReference type="ARBA" id="ARBA00022692"/>
    </source>
</evidence>
<dbReference type="GO" id="GO:0016887">
    <property type="term" value="F:ATP hydrolysis activity"/>
    <property type="evidence" value="ECO:0007669"/>
    <property type="project" value="InterPro"/>
</dbReference>
<dbReference type="GO" id="GO:0005802">
    <property type="term" value="C:trans-Golgi network"/>
    <property type="evidence" value="ECO:0007669"/>
    <property type="project" value="TreeGrafter"/>
</dbReference>
<gene>
    <name evidence="6" type="ORF">BYL167_LOCUS69027</name>
</gene>
<keyword evidence="4 5" id="KW-0472">Membrane</keyword>
<dbReference type="Proteomes" id="UP000681967">
    <property type="component" value="Unassembled WGS sequence"/>
</dbReference>
<dbReference type="InterPro" id="IPR001757">
    <property type="entry name" value="P_typ_ATPase"/>
</dbReference>
<keyword evidence="3 5" id="KW-1133">Transmembrane helix</keyword>
<dbReference type="SUPFAM" id="SSF81665">
    <property type="entry name" value="Calcium ATPase, transmembrane domain M"/>
    <property type="match status" value="1"/>
</dbReference>